<gene>
    <name evidence="1" type="ORF">OLEA9_A052823</name>
</gene>
<comment type="caution">
    <text evidence="1">The sequence shown here is derived from an EMBL/GenBank/DDBJ whole genome shotgun (WGS) entry which is preliminary data.</text>
</comment>
<name>A0A8S0V9Y6_OLEEU</name>
<evidence type="ECO:0000313" key="1">
    <source>
        <dbReference type="EMBL" id="CAA3028536.1"/>
    </source>
</evidence>
<sequence>MNAPSVQSSDMNGFNISLTNVPGNLICPPETSAAGSSENPSFQLKTKWPELSEELLRLIVNSLRALDGVVSQGCQEPRRRPQSALKVALVLDKAPKHPQPDLSALIPKLVEHSEHSIAACALLDRYQKPDSEPLCVCLFWGHLVS</sequence>
<protein>
    <submittedName>
        <fullName evidence="1">TRAF-like family</fullName>
    </submittedName>
</protein>
<dbReference type="Proteomes" id="UP000594638">
    <property type="component" value="Unassembled WGS sequence"/>
</dbReference>
<evidence type="ECO:0000313" key="2">
    <source>
        <dbReference type="Proteomes" id="UP000594638"/>
    </source>
</evidence>
<dbReference type="EMBL" id="CACTIH010009261">
    <property type="protein sequence ID" value="CAA3028536.1"/>
    <property type="molecule type" value="Genomic_DNA"/>
</dbReference>
<dbReference type="OrthoDB" id="738227at2759"/>
<organism evidence="1 2">
    <name type="scientific">Olea europaea subsp. europaea</name>
    <dbReference type="NCBI Taxonomy" id="158383"/>
    <lineage>
        <taxon>Eukaryota</taxon>
        <taxon>Viridiplantae</taxon>
        <taxon>Streptophyta</taxon>
        <taxon>Embryophyta</taxon>
        <taxon>Tracheophyta</taxon>
        <taxon>Spermatophyta</taxon>
        <taxon>Magnoliopsida</taxon>
        <taxon>eudicotyledons</taxon>
        <taxon>Gunneridae</taxon>
        <taxon>Pentapetalae</taxon>
        <taxon>asterids</taxon>
        <taxon>lamiids</taxon>
        <taxon>Lamiales</taxon>
        <taxon>Oleaceae</taxon>
        <taxon>Oleeae</taxon>
        <taxon>Olea</taxon>
    </lineage>
</organism>
<reference evidence="1 2" key="1">
    <citation type="submission" date="2019-12" db="EMBL/GenBank/DDBJ databases">
        <authorList>
            <person name="Alioto T."/>
            <person name="Alioto T."/>
            <person name="Gomez Garrido J."/>
        </authorList>
    </citation>
    <scope>NUCLEOTIDE SEQUENCE [LARGE SCALE GENOMIC DNA]</scope>
</reference>
<dbReference type="AlphaFoldDB" id="A0A8S0V9Y6"/>
<dbReference type="PANTHER" id="PTHR47242:SF1">
    <property type="entry name" value="TRAF-LIKE FAMILY PROTEIN"/>
    <property type="match status" value="1"/>
</dbReference>
<proteinExistence type="predicted"/>
<dbReference type="PANTHER" id="PTHR47242">
    <property type="entry name" value="TRAF-LIKE FAMILY PROTEIN"/>
    <property type="match status" value="1"/>
</dbReference>
<dbReference type="Gramene" id="OE9A052823T1">
    <property type="protein sequence ID" value="OE9A052823C1"/>
    <property type="gene ID" value="OE9A052823"/>
</dbReference>
<keyword evidence="2" id="KW-1185">Reference proteome</keyword>
<accession>A0A8S0V9Y6</accession>